<dbReference type="STRING" id="521013.SAMN04488567_2869"/>
<evidence type="ECO:0000313" key="2">
    <source>
        <dbReference type="EMBL" id="SDE90017.1"/>
    </source>
</evidence>
<organism evidence="2 3">
    <name type="scientific">Limimaricola pyoseonensis</name>
    <dbReference type="NCBI Taxonomy" id="521013"/>
    <lineage>
        <taxon>Bacteria</taxon>
        <taxon>Pseudomonadati</taxon>
        <taxon>Pseudomonadota</taxon>
        <taxon>Alphaproteobacteria</taxon>
        <taxon>Rhodobacterales</taxon>
        <taxon>Paracoccaceae</taxon>
        <taxon>Limimaricola</taxon>
    </lineage>
</organism>
<dbReference type="AlphaFoldDB" id="A0A1G7GPF6"/>
<dbReference type="Proteomes" id="UP000198922">
    <property type="component" value="Unassembled WGS sequence"/>
</dbReference>
<feature type="compositionally biased region" description="Polar residues" evidence="1">
    <location>
        <begin position="162"/>
        <end position="173"/>
    </location>
</feature>
<keyword evidence="3" id="KW-1185">Reference proteome</keyword>
<gene>
    <name evidence="2" type="ORF">SAMN04488567_2869</name>
</gene>
<dbReference type="EMBL" id="FNAT01000005">
    <property type="protein sequence ID" value="SDE90017.1"/>
    <property type="molecule type" value="Genomic_DNA"/>
</dbReference>
<accession>A0A1G7GPF6</accession>
<evidence type="ECO:0000313" key="3">
    <source>
        <dbReference type="Proteomes" id="UP000198922"/>
    </source>
</evidence>
<protein>
    <submittedName>
        <fullName evidence="2">Uncharacterized protein</fullName>
    </submittedName>
</protein>
<dbReference type="OrthoDB" id="7770859at2"/>
<name>A0A1G7GPF6_9RHOB</name>
<reference evidence="3" key="1">
    <citation type="submission" date="2016-10" db="EMBL/GenBank/DDBJ databases">
        <authorList>
            <person name="Varghese N."/>
            <person name="Submissions S."/>
        </authorList>
    </citation>
    <scope>NUCLEOTIDE SEQUENCE [LARGE SCALE GENOMIC DNA]</scope>
    <source>
        <strain evidence="3">DSM 21424</strain>
    </source>
</reference>
<feature type="region of interest" description="Disordered" evidence="1">
    <location>
        <begin position="162"/>
        <end position="197"/>
    </location>
</feature>
<sequence length="197" mass="21383">MTWNALTQAHLDAGKNIDQRWLIWVVAENKSTGAAAPMGLWTGGMSRTLTVEGEARLYHGAQGGIEIPSWRHSPGTAALEEQIVFAVTPEAETLVRNYHVRYRPVQVHLAAFDPANGDLLDIRREFEGVVTAAPQVSPPINGVATLTLSVMSSAFAGMITTNAMKSDQSQQQRAPGDRFRRYGDAGTHASDPWGTSK</sequence>
<dbReference type="RefSeq" id="WP_090113124.1">
    <property type="nucleotide sequence ID" value="NZ_FNAT01000005.1"/>
</dbReference>
<evidence type="ECO:0000256" key="1">
    <source>
        <dbReference type="SAM" id="MobiDB-lite"/>
    </source>
</evidence>
<proteinExistence type="predicted"/>